<dbReference type="InterPro" id="IPR036378">
    <property type="entry name" value="FAS1_dom_sf"/>
</dbReference>
<gene>
    <name evidence="3" type="primary">LOC106177480</name>
</gene>
<dbReference type="InterPro" id="IPR050904">
    <property type="entry name" value="Adhesion/Biosynth-related"/>
</dbReference>
<dbReference type="Proteomes" id="UP000085678">
    <property type="component" value="Unplaced"/>
</dbReference>
<dbReference type="GeneID" id="106177480"/>
<dbReference type="OrthoDB" id="286301at2759"/>
<dbReference type="GO" id="GO:0031012">
    <property type="term" value="C:extracellular matrix"/>
    <property type="evidence" value="ECO:0007669"/>
    <property type="project" value="TreeGrafter"/>
</dbReference>
<protein>
    <submittedName>
        <fullName evidence="3">Uncharacterized protein LOC106177480</fullName>
    </submittedName>
</protein>
<dbReference type="FunFam" id="2.30.180.10:FF:000032">
    <property type="entry name" value="Fasciclin domain-containing protein, putative"/>
    <property type="match status" value="1"/>
</dbReference>
<evidence type="ECO:0000313" key="2">
    <source>
        <dbReference type="Proteomes" id="UP000085678"/>
    </source>
</evidence>
<reference evidence="3" key="1">
    <citation type="submission" date="2025-08" db="UniProtKB">
        <authorList>
            <consortium name="RefSeq"/>
        </authorList>
    </citation>
    <scope>IDENTIFICATION</scope>
    <source>
        <tissue evidence="3">Gonads</tissue>
    </source>
</reference>
<dbReference type="InterPro" id="IPR000782">
    <property type="entry name" value="FAS1_domain"/>
</dbReference>
<dbReference type="SMART" id="SM00554">
    <property type="entry name" value="FAS1"/>
    <property type="match status" value="1"/>
</dbReference>
<evidence type="ECO:0000313" key="3">
    <source>
        <dbReference type="RefSeq" id="XP_013415721.1"/>
    </source>
</evidence>
<dbReference type="GO" id="GO:0050839">
    <property type="term" value="F:cell adhesion molecule binding"/>
    <property type="evidence" value="ECO:0007669"/>
    <property type="project" value="TreeGrafter"/>
</dbReference>
<dbReference type="AlphaFoldDB" id="A0A1S3K0C3"/>
<keyword evidence="2" id="KW-1185">Reference proteome</keyword>
<dbReference type="STRING" id="7574.A0A1S3K0C3"/>
<dbReference type="PROSITE" id="PS50213">
    <property type="entry name" value="FAS1"/>
    <property type="match status" value="2"/>
</dbReference>
<dbReference type="Pfam" id="PF02469">
    <property type="entry name" value="Fasciclin"/>
    <property type="match status" value="2"/>
</dbReference>
<organism evidence="2 3">
    <name type="scientific">Lingula anatina</name>
    <name type="common">Brachiopod</name>
    <name type="synonym">Lingula unguis</name>
    <dbReference type="NCBI Taxonomy" id="7574"/>
    <lineage>
        <taxon>Eukaryota</taxon>
        <taxon>Metazoa</taxon>
        <taxon>Spiralia</taxon>
        <taxon>Lophotrochozoa</taxon>
        <taxon>Brachiopoda</taxon>
        <taxon>Linguliformea</taxon>
        <taxon>Lingulata</taxon>
        <taxon>Lingulida</taxon>
        <taxon>Linguloidea</taxon>
        <taxon>Lingulidae</taxon>
        <taxon>Lingula</taxon>
    </lineage>
</organism>
<feature type="domain" description="FAS1" evidence="1">
    <location>
        <begin position="67"/>
        <end position="197"/>
    </location>
</feature>
<feature type="domain" description="FAS1" evidence="1">
    <location>
        <begin position="1"/>
        <end position="62"/>
    </location>
</feature>
<accession>A0A1S3K0C3</accession>
<dbReference type="GO" id="GO:0005615">
    <property type="term" value="C:extracellular space"/>
    <property type="evidence" value="ECO:0007669"/>
    <property type="project" value="TreeGrafter"/>
</dbReference>
<name>A0A1S3K0C3_LINAN</name>
<dbReference type="GO" id="GO:0030198">
    <property type="term" value="P:extracellular matrix organization"/>
    <property type="evidence" value="ECO:0007669"/>
    <property type="project" value="TreeGrafter"/>
</dbReference>
<dbReference type="GO" id="GO:0007155">
    <property type="term" value="P:cell adhesion"/>
    <property type="evidence" value="ECO:0007669"/>
    <property type="project" value="TreeGrafter"/>
</dbReference>
<evidence type="ECO:0000259" key="1">
    <source>
        <dbReference type="PROSITE" id="PS50213"/>
    </source>
</evidence>
<dbReference type="PANTHER" id="PTHR10900:SF124">
    <property type="entry name" value="FI05614P"/>
    <property type="match status" value="1"/>
</dbReference>
<dbReference type="SUPFAM" id="SSF82153">
    <property type="entry name" value="FAS1 domain"/>
    <property type="match status" value="2"/>
</dbReference>
<dbReference type="PANTHER" id="PTHR10900">
    <property type="entry name" value="PERIOSTIN-RELATED"/>
    <property type="match status" value="1"/>
</dbReference>
<proteinExistence type="predicted"/>
<sequence>MTPAFVFSQLFKNNLQLRSLTGVDLRINVYQGGKVFTASGATLSSKNQLASNGIVHVIDDVILPVPRDTVLQAARDHPDLTRLAEEFTSLNLTRALDGRSPITVFAPTDAAFEKIPKRIQDRLLKNIPTMTHILQQHIVPGVVYRAGLTNGDPVKTVTGGIHFITKTDKSLMIGGANIIRADISTRNGVLHLIDRILLPDDTEFETKAALPPGVPLPP</sequence>
<dbReference type="KEGG" id="lak:106177480"/>
<dbReference type="Gene3D" id="2.30.180.10">
    <property type="entry name" value="FAS1 domain"/>
    <property type="match status" value="2"/>
</dbReference>
<dbReference type="RefSeq" id="XP_013415721.1">
    <property type="nucleotide sequence ID" value="XM_013560267.1"/>
</dbReference>
<dbReference type="InParanoid" id="A0A1S3K0C3"/>